<evidence type="ECO:0000256" key="2">
    <source>
        <dbReference type="SAM" id="Phobius"/>
    </source>
</evidence>
<dbReference type="KEGG" id="cmv:CMUST_01030"/>
<feature type="compositionally biased region" description="Basic and acidic residues" evidence="1">
    <location>
        <begin position="11"/>
        <end position="39"/>
    </location>
</feature>
<organism evidence="3 4">
    <name type="scientific">Corynebacterium mustelae</name>
    <dbReference type="NCBI Taxonomy" id="571915"/>
    <lineage>
        <taxon>Bacteria</taxon>
        <taxon>Bacillati</taxon>
        <taxon>Actinomycetota</taxon>
        <taxon>Actinomycetes</taxon>
        <taxon>Mycobacteriales</taxon>
        <taxon>Corynebacteriaceae</taxon>
        <taxon>Corynebacterium</taxon>
    </lineage>
</organism>
<dbReference type="PATRIC" id="fig|571915.4.peg.211"/>
<keyword evidence="4" id="KW-1185">Reference proteome</keyword>
<accession>A0A0G3GTQ5</accession>
<keyword evidence="2" id="KW-1133">Transmembrane helix</keyword>
<gene>
    <name evidence="3" type="ORF">CMUST_01030</name>
</gene>
<dbReference type="AlphaFoldDB" id="A0A0G3GTQ5"/>
<reference evidence="4" key="2">
    <citation type="submission" date="2015-05" db="EMBL/GenBank/DDBJ databases">
        <title>Complete genome sequence of Corynebacterium mustelae DSM 45274, isolated from various tissues of a male ferret with lethal sepsis.</title>
        <authorList>
            <person name="Ruckert C."/>
            <person name="Albersmeier A."/>
            <person name="Winkler A."/>
            <person name="Tauch A."/>
        </authorList>
    </citation>
    <scope>NUCLEOTIDE SEQUENCE [LARGE SCALE GENOMIC DNA]</scope>
    <source>
        <strain evidence="4">DSM 45274</strain>
    </source>
</reference>
<keyword evidence="2" id="KW-0472">Membrane</keyword>
<feature type="transmembrane region" description="Helical" evidence="2">
    <location>
        <begin position="122"/>
        <end position="147"/>
    </location>
</feature>
<evidence type="ECO:0000256" key="1">
    <source>
        <dbReference type="SAM" id="MobiDB-lite"/>
    </source>
</evidence>
<name>A0A0G3GTQ5_9CORY</name>
<protein>
    <submittedName>
        <fullName evidence="3">Uncharacterized protein</fullName>
    </submittedName>
</protein>
<keyword evidence="2" id="KW-0812">Transmembrane</keyword>
<dbReference type="RefSeq" id="WP_047260951.1">
    <property type="nucleotide sequence ID" value="NZ_CP011542.1"/>
</dbReference>
<dbReference type="Proteomes" id="UP000035199">
    <property type="component" value="Chromosome"/>
</dbReference>
<dbReference type="EMBL" id="CP011542">
    <property type="protein sequence ID" value="AKK04556.1"/>
    <property type="molecule type" value="Genomic_DNA"/>
</dbReference>
<proteinExistence type="predicted"/>
<feature type="region of interest" description="Disordered" evidence="1">
    <location>
        <begin position="1"/>
        <end position="58"/>
    </location>
</feature>
<evidence type="ECO:0000313" key="3">
    <source>
        <dbReference type="EMBL" id="AKK04556.1"/>
    </source>
</evidence>
<sequence length="171" mass="19336">MSEHLTPQPDQQKDAVINRHRDSDDENHIGDDEPIKPRESAPMPVSPPHTKSEIESGSSQVESLSEKFVGNGQDPIVKYFWLYKWHPFIESFCKVAEWLEPADNPVQARVQFKEKHSSVFKVAFVLDGLLKLTVLCALFFAIALVGLRAVGLEFDFPGIDFFVTKTIARQP</sequence>
<evidence type="ECO:0000313" key="4">
    <source>
        <dbReference type="Proteomes" id="UP000035199"/>
    </source>
</evidence>
<reference evidence="3 4" key="1">
    <citation type="journal article" date="2015" name="Genome Announc.">
        <title>Complete Genome Sequence of the Type Strain Corynebacterium mustelae DSM 45274, Isolated from Various Tissues of a Male Ferret with Lethal Sepsis.</title>
        <authorList>
            <person name="Ruckert C."/>
            <person name="Eimer J."/>
            <person name="Winkler A."/>
            <person name="Tauch A."/>
        </authorList>
    </citation>
    <scope>NUCLEOTIDE SEQUENCE [LARGE SCALE GENOMIC DNA]</scope>
    <source>
        <strain evidence="3 4">DSM 45274</strain>
    </source>
</reference>